<dbReference type="RefSeq" id="WP_083988127.1">
    <property type="nucleotide sequence ID" value="NZ_CP019603.1"/>
</dbReference>
<reference evidence="3 4" key="1">
    <citation type="submission" date="2020-08" db="EMBL/GenBank/DDBJ databases">
        <authorList>
            <person name="Liu G."/>
            <person name="Sun C."/>
        </authorList>
    </citation>
    <scope>NUCLEOTIDE SEQUENCE [LARGE SCALE GENOMIC DNA]</scope>
    <source>
        <strain evidence="3 4">OT19</strain>
        <plasmid evidence="3 4">plas1</plasmid>
    </source>
</reference>
<feature type="transmembrane region" description="Helical" evidence="2">
    <location>
        <begin position="264"/>
        <end position="290"/>
    </location>
</feature>
<evidence type="ECO:0000256" key="2">
    <source>
        <dbReference type="SAM" id="Phobius"/>
    </source>
</evidence>
<feature type="transmembrane region" description="Helical" evidence="2">
    <location>
        <begin position="102"/>
        <end position="119"/>
    </location>
</feature>
<dbReference type="InterPro" id="IPR036259">
    <property type="entry name" value="MFS_trans_sf"/>
</dbReference>
<comment type="similarity">
    <text evidence="1">Belongs to the sodium:galactoside symporter (TC 2.A.2) family.</text>
</comment>
<protein>
    <submittedName>
        <fullName evidence="3">MFS transporter</fullName>
    </submittedName>
</protein>
<keyword evidence="2" id="KW-1133">Transmembrane helix</keyword>
<keyword evidence="3" id="KW-0614">Plasmid</keyword>
<dbReference type="EMBL" id="CP060053">
    <property type="protein sequence ID" value="QNE07383.1"/>
    <property type="molecule type" value="Genomic_DNA"/>
</dbReference>
<dbReference type="InterPro" id="IPR039672">
    <property type="entry name" value="MFS_2"/>
</dbReference>
<feature type="transmembrane region" description="Helical" evidence="2">
    <location>
        <begin position="362"/>
        <end position="383"/>
    </location>
</feature>
<dbReference type="GO" id="GO:0005886">
    <property type="term" value="C:plasma membrane"/>
    <property type="evidence" value="ECO:0007669"/>
    <property type="project" value="TreeGrafter"/>
</dbReference>
<organism evidence="3 4">
    <name type="scientific">Croceicoccus marinus</name>
    <dbReference type="NCBI Taxonomy" id="450378"/>
    <lineage>
        <taxon>Bacteria</taxon>
        <taxon>Pseudomonadati</taxon>
        <taxon>Pseudomonadota</taxon>
        <taxon>Alphaproteobacteria</taxon>
        <taxon>Sphingomonadales</taxon>
        <taxon>Erythrobacteraceae</taxon>
        <taxon>Croceicoccus</taxon>
    </lineage>
</organism>
<feature type="transmembrane region" description="Helical" evidence="2">
    <location>
        <begin position="171"/>
        <end position="196"/>
    </location>
</feature>
<proteinExistence type="inferred from homology"/>
<feature type="transmembrane region" description="Helical" evidence="2">
    <location>
        <begin position="331"/>
        <end position="356"/>
    </location>
</feature>
<feature type="transmembrane region" description="Helical" evidence="2">
    <location>
        <begin position="131"/>
        <end position="150"/>
    </location>
</feature>
<dbReference type="GO" id="GO:0015293">
    <property type="term" value="F:symporter activity"/>
    <property type="evidence" value="ECO:0007669"/>
    <property type="project" value="InterPro"/>
</dbReference>
<sequence length="507" mass="53956">MNTAVAASIPASVDADAPEDEVLRRIPAAAQASYGFGAVATGVKNAAFSAYLLLFYNQVIGIPAAIVSVAIALTLLVDAVADPVIGRWSDSTRSRWGRRHPFIIGSAIPTAFFFMLTWFPPAGLTDVQTGIWIFALASLTRISISMFEIPSSAMNPEMTSDYAQRTRLFSLRYWFGYVGSYGFLAFSLAVFFVATLEFPRGQLNPAGYERFAIAGGALIFVAILVCGFGTKSQIAHMRQAPVGQPKSSALGHLREMGSAFGNRGFLAIFGFGVFKFTAIGLYSASTLYFYTYVFDLGAGQIALLTFDSLVAATIAAPLAPKFSKWWGKRTTSMVMAVAGITLGISPLALTYLGLFLPVGHPLLVPVLFAIGACYGAMIAVSLINTSSMLADVVEDHAARSGKHAAGVFFAAASFMQQCSTGLGIFAAGLVVSSAGIPEKADPAAVTYAMEQSLLAHYIPASLGLWTIGTLFLLFYPITEARHRENVARIKAVEAAEKARVVRDAGTT</sequence>
<keyword evidence="2" id="KW-0812">Transmembrane</keyword>
<dbReference type="Gene3D" id="1.20.1250.20">
    <property type="entry name" value="MFS general substrate transporter like domains"/>
    <property type="match status" value="2"/>
</dbReference>
<dbReference type="PANTHER" id="PTHR11328:SF24">
    <property type="entry name" value="MAJOR FACILITATOR SUPERFAMILY (MFS) PROFILE DOMAIN-CONTAINING PROTEIN"/>
    <property type="match status" value="1"/>
</dbReference>
<dbReference type="AlphaFoldDB" id="A0A7G6W068"/>
<dbReference type="Pfam" id="PF13347">
    <property type="entry name" value="MFS_2"/>
    <property type="match status" value="1"/>
</dbReference>
<evidence type="ECO:0000313" key="3">
    <source>
        <dbReference type="EMBL" id="QNE07383.1"/>
    </source>
</evidence>
<feature type="transmembrane region" description="Helical" evidence="2">
    <location>
        <begin position="404"/>
        <end position="434"/>
    </location>
</feature>
<name>A0A7G6W068_9SPHN</name>
<dbReference type="GO" id="GO:0008643">
    <property type="term" value="P:carbohydrate transport"/>
    <property type="evidence" value="ECO:0007669"/>
    <property type="project" value="InterPro"/>
</dbReference>
<feature type="transmembrane region" description="Helical" evidence="2">
    <location>
        <begin position="296"/>
        <end position="319"/>
    </location>
</feature>
<dbReference type="Proteomes" id="UP000515297">
    <property type="component" value="Plasmid plas1"/>
</dbReference>
<geneLocation type="plasmid" evidence="3 4">
    <name>plas1</name>
</geneLocation>
<evidence type="ECO:0000256" key="1">
    <source>
        <dbReference type="ARBA" id="ARBA00009617"/>
    </source>
</evidence>
<keyword evidence="2" id="KW-0472">Membrane</keyword>
<dbReference type="PANTHER" id="PTHR11328">
    <property type="entry name" value="MAJOR FACILITATOR SUPERFAMILY DOMAIN-CONTAINING PROTEIN"/>
    <property type="match status" value="1"/>
</dbReference>
<feature type="transmembrane region" description="Helical" evidence="2">
    <location>
        <begin position="211"/>
        <end position="230"/>
    </location>
</feature>
<dbReference type="OrthoDB" id="9764596at2"/>
<gene>
    <name evidence="3" type="ORF">H4O24_15965</name>
</gene>
<accession>A0A7G6W068</accession>
<feature type="transmembrane region" description="Helical" evidence="2">
    <location>
        <begin position="60"/>
        <end position="81"/>
    </location>
</feature>
<feature type="transmembrane region" description="Helical" evidence="2">
    <location>
        <begin position="454"/>
        <end position="475"/>
    </location>
</feature>
<evidence type="ECO:0000313" key="4">
    <source>
        <dbReference type="Proteomes" id="UP000515297"/>
    </source>
</evidence>
<feature type="transmembrane region" description="Helical" evidence="2">
    <location>
        <begin position="34"/>
        <end position="54"/>
    </location>
</feature>
<dbReference type="SUPFAM" id="SSF103473">
    <property type="entry name" value="MFS general substrate transporter"/>
    <property type="match status" value="1"/>
</dbReference>